<organism evidence="1 2">
    <name type="scientific">Streptomyces fildesensis</name>
    <dbReference type="NCBI Taxonomy" id="375757"/>
    <lineage>
        <taxon>Bacteria</taxon>
        <taxon>Bacillati</taxon>
        <taxon>Actinomycetota</taxon>
        <taxon>Actinomycetes</taxon>
        <taxon>Kitasatosporales</taxon>
        <taxon>Streptomycetaceae</taxon>
        <taxon>Streptomyces</taxon>
    </lineage>
</organism>
<evidence type="ECO:0000313" key="1">
    <source>
        <dbReference type="EMBL" id="MFI9100572.1"/>
    </source>
</evidence>
<dbReference type="Pfam" id="PF19738">
    <property type="entry name" value="DUF6227"/>
    <property type="match status" value="1"/>
</dbReference>
<dbReference type="RefSeq" id="WP_399645915.1">
    <property type="nucleotide sequence ID" value="NZ_JBITYG010000002.1"/>
</dbReference>
<protein>
    <submittedName>
        <fullName evidence="1">DUF6227 family protein</fullName>
    </submittedName>
</protein>
<comment type="caution">
    <text evidence="1">The sequence shown here is derived from an EMBL/GenBank/DDBJ whole genome shotgun (WGS) entry which is preliminary data.</text>
</comment>
<reference evidence="1 2" key="1">
    <citation type="submission" date="2024-10" db="EMBL/GenBank/DDBJ databases">
        <title>The Natural Products Discovery Center: Release of the First 8490 Sequenced Strains for Exploring Actinobacteria Biosynthetic Diversity.</title>
        <authorList>
            <person name="Kalkreuter E."/>
            <person name="Kautsar S.A."/>
            <person name="Yang D."/>
            <person name="Bader C.D."/>
            <person name="Teijaro C.N."/>
            <person name="Fluegel L."/>
            <person name="Davis C.M."/>
            <person name="Simpson J.R."/>
            <person name="Lauterbach L."/>
            <person name="Steele A.D."/>
            <person name="Gui C."/>
            <person name="Meng S."/>
            <person name="Li G."/>
            <person name="Viehrig K."/>
            <person name="Ye F."/>
            <person name="Su P."/>
            <person name="Kiefer A.F."/>
            <person name="Nichols A."/>
            <person name="Cepeda A.J."/>
            <person name="Yan W."/>
            <person name="Fan B."/>
            <person name="Jiang Y."/>
            <person name="Adhikari A."/>
            <person name="Zheng C.-J."/>
            <person name="Schuster L."/>
            <person name="Cowan T.M."/>
            <person name="Smanski M.J."/>
            <person name="Chevrette M.G."/>
            <person name="De Carvalho L.P.S."/>
            <person name="Shen B."/>
        </authorList>
    </citation>
    <scope>NUCLEOTIDE SEQUENCE [LARGE SCALE GENOMIC DNA]</scope>
    <source>
        <strain evidence="1 2">NPDC053399</strain>
    </source>
</reference>
<name>A0ABW8C3W3_9ACTN</name>
<dbReference type="EMBL" id="JBITYG010000002">
    <property type="protein sequence ID" value="MFI9100572.1"/>
    <property type="molecule type" value="Genomic_DNA"/>
</dbReference>
<dbReference type="InterPro" id="IPR046195">
    <property type="entry name" value="DUF6227"/>
</dbReference>
<dbReference type="Proteomes" id="UP001614394">
    <property type="component" value="Unassembled WGS sequence"/>
</dbReference>
<evidence type="ECO:0000313" key="2">
    <source>
        <dbReference type="Proteomes" id="UP001614394"/>
    </source>
</evidence>
<accession>A0ABW8C3W3</accession>
<gene>
    <name evidence="1" type="ORF">ACIGXA_08590</name>
</gene>
<sequence length="259" mass="29466">MTYPEPTMPRDDFNDRTSSDHLDGLLARAGRPAPVTAALLARLRTAIVHRTELVSNRYSREPGRLLSRRTLRHVFLLPDGTTPVLWELEHDTGPREHLVHEVFADEPALLTAELAVDIRFGDLEHSRALGDPQESRLDLHFAPSATRRRRRYEAANSADHAVRLLRRAVNPDLPGETIRRRVLSAVGHDIAFAGNNSRMIEERCAGWTLYEHAFLLPGGEEISLWEVDHSMTPDRHPVCEVYDRRDTARDSAERRLESL</sequence>
<proteinExistence type="predicted"/>
<keyword evidence="2" id="KW-1185">Reference proteome</keyword>